<protein>
    <submittedName>
        <fullName evidence="6">Protein-S-isoprenylcysteine O-methyltransferase Ste14</fullName>
    </submittedName>
</protein>
<keyword evidence="6" id="KW-0808">Transferase</keyword>
<evidence type="ECO:0000256" key="1">
    <source>
        <dbReference type="ARBA" id="ARBA00004127"/>
    </source>
</evidence>
<evidence type="ECO:0000313" key="6">
    <source>
        <dbReference type="EMBL" id="SDU36000.1"/>
    </source>
</evidence>
<name>A0A1H2HVS7_9PSED</name>
<evidence type="ECO:0000256" key="3">
    <source>
        <dbReference type="ARBA" id="ARBA00022989"/>
    </source>
</evidence>
<evidence type="ECO:0000256" key="5">
    <source>
        <dbReference type="SAM" id="Phobius"/>
    </source>
</evidence>
<keyword evidence="6" id="KW-0489">Methyltransferase</keyword>
<reference evidence="7" key="1">
    <citation type="submission" date="2016-10" db="EMBL/GenBank/DDBJ databases">
        <authorList>
            <person name="Varghese N."/>
            <person name="Submissions S."/>
        </authorList>
    </citation>
    <scope>NUCLEOTIDE SEQUENCE [LARGE SCALE GENOMIC DNA]</scope>
    <source>
        <strain evidence="7">DSM 17875</strain>
    </source>
</reference>
<dbReference type="RefSeq" id="WP_090197876.1">
    <property type="nucleotide sequence ID" value="NZ_LT629785.1"/>
</dbReference>
<sequence>MSALELKIPPPLVTLCTGLLMWLLAKLLPLASFRLPLQTLLSVLALIAGTGLIAVSVALFIRARTTIEPTRPGRAAVLVVSGFNRISRNPMYLGMLLWLLAWALWLGNLPALAGLPLFVLYMNRFQISLEERFLAEKFGQQYEDYRARVRRWL</sequence>
<dbReference type="GO" id="GO:0008168">
    <property type="term" value="F:methyltransferase activity"/>
    <property type="evidence" value="ECO:0007669"/>
    <property type="project" value="UniProtKB-KW"/>
</dbReference>
<proteinExistence type="predicted"/>
<comment type="subcellular location">
    <subcellularLocation>
        <location evidence="1">Endomembrane system</location>
        <topology evidence="1">Multi-pass membrane protein</topology>
    </subcellularLocation>
</comment>
<dbReference type="OrthoDB" id="9811969at2"/>
<dbReference type="STRING" id="364197.SAMN05216296_3305"/>
<evidence type="ECO:0000256" key="2">
    <source>
        <dbReference type="ARBA" id="ARBA00022692"/>
    </source>
</evidence>
<dbReference type="Gene3D" id="1.20.120.1630">
    <property type="match status" value="1"/>
</dbReference>
<dbReference type="AlphaFoldDB" id="A0A1H2HVS7"/>
<dbReference type="GO" id="GO:0012505">
    <property type="term" value="C:endomembrane system"/>
    <property type="evidence" value="ECO:0007669"/>
    <property type="project" value="UniProtKB-SubCell"/>
</dbReference>
<feature type="transmembrane region" description="Helical" evidence="5">
    <location>
        <begin position="12"/>
        <end position="33"/>
    </location>
</feature>
<keyword evidence="2 5" id="KW-0812">Transmembrane</keyword>
<dbReference type="InterPro" id="IPR007318">
    <property type="entry name" value="Phopholipid_MeTrfase"/>
</dbReference>
<dbReference type="Proteomes" id="UP000243232">
    <property type="component" value="Chromosome I"/>
</dbReference>
<dbReference type="EMBL" id="LT629785">
    <property type="protein sequence ID" value="SDU36000.1"/>
    <property type="molecule type" value="Genomic_DNA"/>
</dbReference>
<dbReference type="PANTHER" id="PTHR12714:SF24">
    <property type="entry name" value="SLR1182 PROTEIN"/>
    <property type="match status" value="1"/>
</dbReference>
<keyword evidence="7" id="KW-1185">Reference proteome</keyword>
<evidence type="ECO:0000313" key="7">
    <source>
        <dbReference type="Proteomes" id="UP000243232"/>
    </source>
</evidence>
<dbReference type="PANTHER" id="PTHR12714">
    <property type="entry name" value="PROTEIN-S ISOPRENYLCYSTEINE O-METHYLTRANSFERASE"/>
    <property type="match status" value="1"/>
</dbReference>
<organism evidence="6 7">
    <name type="scientific">Pseudomonas pohangensis</name>
    <dbReference type="NCBI Taxonomy" id="364197"/>
    <lineage>
        <taxon>Bacteria</taxon>
        <taxon>Pseudomonadati</taxon>
        <taxon>Pseudomonadota</taxon>
        <taxon>Gammaproteobacteria</taxon>
        <taxon>Pseudomonadales</taxon>
        <taxon>Pseudomonadaceae</taxon>
        <taxon>Pseudomonas</taxon>
    </lineage>
</organism>
<feature type="transmembrane region" description="Helical" evidence="5">
    <location>
        <begin position="39"/>
        <end position="61"/>
    </location>
</feature>
<keyword evidence="4 5" id="KW-0472">Membrane</keyword>
<gene>
    <name evidence="6" type="ORF">SAMN05216296_3305</name>
</gene>
<feature type="transmembrane region" description="Helical" evidence="5">
    <location>
        <begin position="95"/>
        <end position="122"/>
    </location>
</feature>
<dbReference type="GO" id="GO:0032259">
    <property type="term" value="P:methylation"/>
    <property type="evidence" value="ECO:0007669"/>
    <property type="project" value="UniProtKB-KW"/>
</dbReference>
<evidence type="ECO:0000256" key="4">
    <source>
        <dbReference type="ARBA" id="ARBA00023136"/>
    </source>
</evidence>
<dbReference type="Pfam" id="PF04191">
    <property type="entry name" value="PEMT"/>
    <property type="match status" value="1"/>
</dbReference>
<accession>A0A1H2HVS7</accession>
<keyword evidence="3 5" id="KW-1133">Transmembrane helix</keyword>